<proteinExistence type="predicted"/>
<evidence type="ECO:0000313" key="1">
    <source>
        <dbReference type="EMBL" id="SDX00309.1"/>
    </source>
</evidence>
<gene>
    <name evidence="1" type="ORF">SAMN05421783_11249</name>
</gene>
<dbReference type="SUPFAM" id="SSF53756">
    <property type="entry name" value="UDP-Glycosyltransferase/glycogen phosphorylase"/>
    <property type="match status" value="1"/>
</dbReference>
<organism evidence="1 2">
    <name type="scientific">Thiocapsa roseopersicina</name>
    <dbReference type="NCBI Taxonomy" id="1058"/>
    <lineage>
        <taxon>Bacteria</taxon>
        <taxon>Pseudomonadati</taxon>
        <taxon>Pseudomonadota</taxon>
        <taxon>Gammaproteobacteria</taxon>
        <taxon>Chromatiales</taxon>
        <taxon>Chromatiaceae</taxon>
        <taxon>Thiocapsa</taxon>
    </lineage>
</organism>
<keyword evidence="2" id="KW-1185">Reference proteome</keyword>
<keyword evidence="1" id="KW-0808">Transferase</keyword>
<dbReference type="OrthoDB" id="503106at2"/>
<dbReference type="Proteomes" id="UP000198816">
    <property type="component" value="Unassembled WGS sequence"/>
</dbReference>
<dbReference type="STRING" id="1058.SAMN05421783_11249"/>
<dbReference type="InterPro" id="IPR053205">
    <property type="entry name" value="GHMP_kinase_L-arabinokinase"/>
</dbReference>
<dbReference type="RefSeq" id="WP_093032924.1">
    <property type="nucleotide sequence ID" value="NZ_FNNZ01000012.1"/>
</dbReference>
<dbReference type="PANTHER" id="PTHR38134:SF2">
    <property type="entry name" value="GALACTOKINASE"/>
    <property type="match status" value="1"/>
</dbReference>
<accession>A0A1H2Y6X1</accession>
<dbReference type="GO" id="GO:0016740">
    <property type="term" value="F:transferase activity"/>
    <property type="evidence" value="ECO:0007669"/>
    <property type="project" value="UniProtKB-KW"/>
</dbReference>
<dbReference type="EMBL" id="FNNZ01000012">
    <property type="protein sequence ID" value="SDX00309.1"/>
    <property type="molecule type" value="Genomic_DNA"/>
</dbReference>
<dbReference type="Gene3D" id="3.40.50.2000">
    <property type="entry name" value="Glycogen Phosphorylase B"/>
    <property type="match status" value="2"/>
</dbReference>
<evidence type="ECO:0000313" key="2">
    <source>
        <dbReference type="Proteomes" id="UP000198816"/>
    </source>
</evidence>
<dbReference type="AlphaFoldDB" id="A0A1H2Y6X1"/>
<dbReference type="PANTHER" id="PTHR38134">
    <property type="entry name" value="SLR1395 PROTEIN"/>
    <property type="match status" value="1"/>
</dbReference>
<protein>
    <submittedName>
        <fullName evidence="1">UDP:flavonoid glycosyltransferase YjiC, YdhE family</fullName>
    </submittedName>
</protein>
<reference evidence="2" key="1">
    <citation type="submission" date="2016-10" db="EMBL/GenBank/DDBJ databases">
        <authorList>
            <person name="Varghese N."/>
            <person name="Submissions S."/>
        </authorList>
    </citation>
    <scope>NUCLEOTIDE SEQUENCE [LARGE SCALE GENOMIC DNA]</scope>
    <source>
        <strain evidence="2">DSM 217</strain>
    </source>
</reference>
<name>A0A1H2Y6X1_THIRO</name>
<sequence length="380" mass="41807">MAYHLAIYLSAHGFGHIGQTAPVVDALAPRLPDVKLTILTAAPAFKIAERFHLNHTLIHNENDVGMRQSNALEVDIPGSWIAYRAFHETWTEKVRAEARRLEQLRPDLVLVNVPYLPLAAARLAEIPAVAMCSLDWAGIFAHYFASRGEPAARILEEMQTAYESAVCFLRPEPSMAMPHLGNTKAIGPIAQVGRNCRSVVERQIGLGSGERLVMVSLGGMDFRPPIEDWPALEGLRLIVPASWESRHPQTVAFEDLGIPFIDALASSDLLIAKPGYGSFVEAMCHGIPVLYVERANWPEADDIIGWLRRYGVCARLNPTDLRRGTLVDAVTDLLIKPQAPPRAPTGAAEAAEEIIAILKQTRPSSRRFGRTDIPQRASSK</sequence>